<evidence type="ECO:0000256" key="4">
    <source>
        <dbReference type="ARBA" id="ARBA00022737"/>
    </source>
</evidence>
<feature type="domain" description="Gnk2-homologous" evidence="6">
    <location>
        <begin position="90"/>
        <end position="199"/>
    </location>
</feature>
<comment type="similarity">
    <text evidence="5">Belongs to the cysteine-rich repeat secretory protein family.</text>
</comment>
<keyword evidence="8" id="KW-1185">Reference proteome</keyword>
<dbReference type="PANTHER" id="PTHR32411">
    <property type="entry name" value="CYSTEINE-RICH REPEAT SECRETORY PROTEIN 38-RELATED"/>
    <property type="match status" value="1"/>
</dbReference>
<dbReference type="PANTHER" id="PTHR32411:SF43">
    <property type="entry name" value="CYSTEINE-RICH REPEAT SECRETORY PROTEIN 38"/>
    <property type="match status" value="1"/>
</dbReference>
<keyword evidence="2" id="KW-0964">Secreted</keyword>
<dbReference type="Gene3D" id="3.30.430.20">
    <property type="entry name" value="Gnk2 domain, C-X8-C-X2-C motif"/>
    <property type="match status" value="1"/>
</dbReference>
<dbReference type="AlphaFoldDB" id="A0ABD3DI14"/>
<accession>A0ABD3DI14</accession>
<evidence type="ECO:0000259" key="6">
    <source>
        <dbReference type="PROSITE" id="PS51473"/>
    </source>
</evidence>
<organism evidence="7 8">
    <name type="scientific">Castilleja foliolosa</name>
    <dbReference type="NCBI Taxonomy" id="1961234"/>
    <lineage>
        <taxon>Eukaryota</taxon>
        <taxon>Viridiplantae</taxon>
        <taxon>Streptophyta</taxon>
        <taxon>Embryophyta</taxon>
        <taxon>Tracheophyta</taxon>
        <taxon>Spermatophyta</taxon>
        <taxon>Magnoliopsida</taxon>
        <taxon>eudicotyledons</taxon>
        <taxon>Gunneridae</taxon>
        <taxon>Pentapetalae</taxon>
        <taxon>asterids</taxon>
        <taxon>lamiids</taxon>
        <taxon>Lamiales</taxon>
        <taxon>Orobanchaceae</taxon>
        <taxon>Pedicularideae</taxon>
        <taxon>Castillejinae</taxon>
        <taxon>Castilleja</taxon>
    </lineage>
</organism>
<dbReference type="Proteomes" id="UP001632038">
    <property type="component" value="Unassembled WGS sequence"/>
</dbReference>
<dbReference type="Pfam" id="PF01657">
    <property type="entry name" value="Stress-antifung"/>
    <property type="match status" value="1"/>
</dbReference>
<dbReference type="CDD" id="cd23509">
    <property type="entry name" value="Gnk2-like"/>
    <property type="match status" value="1"/>
</dbReference>
<protein>
    <recommendedName>
        <fullName evidence="6">Gnk2-homologous domain-containing protein</fullName>
    </recommendedName>
</protein>
<evidence type="ECO:0000256" key="3">
    <source>
        <dbReference type="ARBA" id="ARBA00022729"/>
    </source>
</evidence>
<keyword evidence="3" id="KW-0732">Signal</keyword>
<proteinExistence type="inferred from homology"/>
<dbReference type="EMBL" id="JAVIJP010000016">
    <property type="protein sequence ID" value="KAL3641903.1"/>
    <property type="molecule type" value="Genomic_DNA"/>
</dbReference>
<evidence type="ECO:0000313" key="8">
    <source>
        <dbReference type="Proteomes" id="UP001632038"/>
    </source>
</evidence>
<dbReference type="GO" id="GO:0005576">
    <property type="term" value="C:extracellular region"/>
    <property type="evidence" value="ECO:0007669"/>
    <property type="project" value="UniProtKB-SubCell"/>
</dbReference>
<sequence>MNMKVSSSIPSSFIDLPMMMIIIISPLLPTAISDDNQLRASSCSGKQTHPGTLFYRNRKYIMTFLAKYTPLRHGFATTSWVLGPKVFGQIDTANKVHMCSGQTANNKYTIKTKGLLNKLVGEVVKQRDRYSMFASDETSGEFVVYGMVQCTRDLDVNKCKGCLQNVMKDISSAGADCLPKTSGSFFSGSCVVRYDKSPFLL</sequence>
<comment type="caution">
    <text evidence="7">The sequence shown here is derived from an EMBL/GenBank/DDBJ whole genome shotgun (WGS) entry which is preliminary data.</text>
</comment>
<dbReference type="InterPro" id="IPR050581">
    <property type="entry name" value="CRR_secretory_protein"/>
</dbReference>
<dbReference type="PROSITE" id="PS51473">
    <property type="entry name" value="GNK2"/>
    <property type="match status" value="1"/>
</dbReference>
<gene>
    <name evidence="7" type="ORF">CASFOL_012718</name>
</gene>
<name>A0ABD3DI14_9LAMI</name>
<reference evidence="8" key="1">
    <citation type="journal article" date="2024" name="IScience">
        <title>Strigolactones Initiate the Formation of Haustorium-like Structures in Castilleja.</title>
        <authorList>
            <person name="Buerger M."/>
            <person name="Peterson D."/>
            <person name="Chory J."/>
        </authorList>
    </citation>
    <scope>NUCLEOTIDE SEQUENCE [LARGE SCALE GENOMIC DNA]</scope>
</reference>
<comment type="subcellular location">
    <subcellularLocation>
        <location evidence="1">Secreted</location>
    </subcellularLocation>
</comment>
<evidence type="ECO:0000313" key="7">
    <source>
        <dbReference type="EMBL" id="KAL3641903.1"/>
    </source>
</evidence>
<dbReference type="InterPro" id="IPR002902">
    <property type="entry name" value="GNK2"/>
</dbReference>
<evidence type="ECO:0000256" key="1">
    <source>
        <dbReference type="ARBA" id="ARBA00004613"/>
    </source>
</evidence>
<evidence type="ECO:0000256" key="2">
    <source>
        <dbReference type="ARBA" id="ARBA00022525"/>
    </source>
</evidence>
<dbReference type="InterPro" id="IPR038408">
    <property type="entry name" value="GNK2_sf"/>
</dbReference>
<evidence type="ECO:0000256" key="5">
    <source>
        <dbReference type="ARBA" id="ARBA00038515"/>
    </source>
</evidence>
<keyword evidence="4" id="KW-0677">Repeat</keyword>